<sequence length="246" mass="25799">MPLKNKVALVTGSSKGIGRGIALALAREGCALALADVDEAALKTVAQEISDLGVKVLTVKCDVSQKTEVDEMIKKTVAEFGTLDVLVNNAGIYPFVPFMSLTEADWDKVMDVNLKSIFMCSQAAAKVMLSGSRIINISSIASVIGFAGLTHYCASKGGINSLTRVVALELADKKITVNAVAPGAIETPGLSQGLNEDARKQTLAMIPLARMGQPEDIAGIVTFLASDQASYITGQVIVVDGGWTLK</sequence>
<dbReference type="SMART" id="SM00822">
    <property type="entry name" value="PKS_KR"/>
    <property type="match status" value="1"/>
</dbReference>
<dbReference type="Pfam" id="PF13561">
    <property type="entry name" value="adh_short_C2"/>
    <property type="match status" value="1"/>
</dbReference>
<dbReference type="SUPFAM" id="SSF51735">
    <property type="entry name" value="NAD(P)-binding Rossmann-fold domains"/>
    <property type="match status" value="1"/>
</dbReference>
<dbReference type="GO" id="GO:0032787">
    <property type="term" value="P:monocarboxylic acid metabolic process"/>
    <property type="evidence" value="ECO:0007669"/>
    <property type="project" value="UniProtKB-ARBA"/>
</dbReference>
<reference evidence="3 4" key="1">
    <citation type="submission" date="2017-09" db="EMBL/GenBank/DDBJ databases">
        <title>Depth-based differentiation of microbial function through sediment-hosted aquifers and enrichment of novel symbionts in the deep terrestrial subsurface.</title>
        <authorList>
            <person name="Probst A.J."/>
            <person name="Ladd B."/>
            <person name="Jarett J.K."/>
            <person name="Geller-Mcgrath D.E."/>
            <person name="Sieber C.M."/>
            <person name="Emerson J.B."/>
            <person name="Anantharaman K."/>
            <person name="Thomas B.C."/>
            <person name="Malmstrom R."/>
            <person name="Stieglmeier M."/>
            <person name="Klingl A."/>
            <person name="Woyke T."/>
            <person name="Ryan C.M."/>
            <person name="Banfield J.F."/>
        </authorList>
    </citation>
    <scope>NUCLEOTIDE SEQUENCE [LARGE SCALE GENOMIC DNA]</scope>
    <source>
        <strain evidence="3">CG23_combo_of_CG06-09_8_20_14_all_41_10</strain>
    </source>
</reference>
<dbReference type="Gene3D" id="3.40.50.720">
    <property type="entry name" value="NAD(P)-binding Rossmann-like Domain"/>
    <property type="match status" value="1"/>
</dbReference>
<dbReference type="PANTHER" id="PTHR42879">
    <property type="entry name" value="3-OXOACYL-(ACYL-CARRIER-PROTEIN) REDUCTASE"/>
    <property type="match status" value="1"/>
</dbReference>
<dbReference type="PANTHER" id="PTHR42879:SF2">
    <property type="entry name" value="3-OXOACYL-[ACYL-CARRIER-PROTEIN] REDUCTASE FABG"/>
    <property type="match status" value="1"/>
</dbReference>
<dbReference type="FunFam" id="3.40.50.720:FF:000084">
    <property type="entry name" value="Short-chain dehydrogenase reductase"/>
    <property type="match status" value="1"/>
</dbReference>
<dbReference type="PROSITE" id="PS00061">
    <property type="entry name" value="ADH_SHORT"/>
    <property type="match status" value="1"/>
</dbReference>
<dbReference type="InterPro" id="IPR036291">
    <property type="entry name" value="NAD(P)-bd_dom_sf"/>
</dbReference>
<comment type="similarity">
    <text evidence="1">Belongs to the short-chain dehydrogenases/reductases (SDR) family.</text>
</comment>
<dbReference type="NCBIfam" id="NF009466">
    <property type="entry name" value="PRK12826.1-2"/>
    <property type="match status" value="1"/>
</dbReference>
<dbReference type="EMBL" id="PCSE01000045">
    <property type="protein sequence ID" value="PIP34695.1"/>
    <property type="molecule type" value="Genomic_DNA"/>
</dbReference>
<dbReference type="InterPro" id="IPR050259">
    <property type="entry name" value="SDR"/>
</dbReference>
<dbReference type="NCBIfam" id="NF005559">
    <property type="entry name" value="PRK07231.1"/>
    <property type="match status" value="1"/>
</dbReference>
<dbReference type="PRINTS" id="PR00081">
    <property type="entry name" value="GDHRDH"/>
</dbReference>
<protein>
    <recommendedName>
        <fullName evidence="2">Ketoreductase domain-containing protein</fullName>
    </recommendedName>
</protein>
<feature type="domain" description="Ketoreductase" evidence="2">
    <location>
        <begin position="6"/>
        <end position="188"/>
    </location>
</feature>
<dbReference type="Proteomes" id="UP000231408">
    <property type="component" value="Unassembled WGS sequence"/>
</dbReference>
<dbReference type="AlphaFoldDB" id="A0A2G9ZND2"/>
<proteinExistence type="inferred from homology"/>
<organism evidence="3 4">
    <name type="scientific">Candidatus Falkowbacteria bacterium CG23_combo_of_CG06-09_8_20_14_all_41_10</name>
    <dbReference type="NCBI Taxonomy" id="1974571"/>
    <lineage>
        <taxon>Bacteria</taxon>
        <taxon>Candidatus Falkowiibacteriota</taxon>
    </lineage>
</organism>
<name>A0A2G9ZND2_9BACT</name>
<accession>A0A2G9ZND2</accession>
<dbReference type="InterPro" id="IPR057326">
    <property type="entry name" value="KR_dom"/>
</dbReference>
<dbReference type="PRINTS" id="PR00080">
    <property type="entry name" value="SDRFAMILY"/>
</dbReference>
<comment type="caution">
    <text evidence="3">The sequence shown here is derived from an EMBL/GenBank/DDBJ whole genome shotgun (WGS) entry which is preliminary data.</text>
</comment>
<gene>
    <name evidence="3" type="ORF">COX21_01510</name>
</gene>
<evidence type="ECO:0000313" key="3">
    <source>
        <dbReference type="EMBL" id="PIP34695.1"/>
    </source>
</evidence>
<evidence type="ECO:0000256" key="1">
    <source>
        <dbReference type="ARBA" id="ARBA00006484"/>
    </source>
</evidence>
<evidence type="ECO:0000259" key="2">
    <source>
        <dbReference type="SMART" id="SM00822"/>
    </source>
</evidence>
<dbReference type="InterPro" id="IPR020904">
    <property type="entry name" value="Sc_DH/Rdtase_CS"/>
</dbReference>
<evidence type="ECO:0000313" key="4">
    <source>
        <dbReference type="Proteomes" id="UP000231408"/>
    </source>
</evidence>
<dbReference type="InterPro" id="IPR002347">
    <property type="entry name" value="SDR_fam"/>
</dbReference>